<dbReference type="InterPro" id="IPR038071">
    <property type="entry name" value="UROD/MetE-like_sf"/>
</dbReference>
<evidence type="ECO:0000256" key="2">
    <source>
        <dbReference type="ARBA" id="ARBA00004496"/>
    </source>
</evidence>
<sequence>MSSNDFPPLKNDLILRVCRGESVERVPIWIMRQAGRYLPEYKAVSAQHSFFEVCRTPSLACEVTLQPVRRFDLDAAIIFSDILVIPQALGMQVEMVANEGPCFPQPLKTPDDINTKLDRTRQASVELKYVYEAITLTRRTLDGQCPLIGFSGAPWTLMSYMIEGKASSTMSKAKRWLYSYEKESHDLLGILAKFIIDHLVEQIAAGAQLVQLFESHCACLTPDLFNRFSLPYLSQIAKGVRDELSKRQIASVPFIVFAKDAHYGLQDLSSTGLFDVISLDWTITSACIKSLRNENSKLVLQGNLDPCALYSSKDNLEKTVHEMLQVFGTKQYIANLGHGIYPDMSVDNVKWFIDAVHEISKGMNNDSNANKSL</sequence>
<evidence type="ECO:0000256" key="11">
    <source>
        <dbReference type="ARBA" id="ARBA00023244"/>
    </source>
</evidence>
<accession>A0A814Y6P5</accession>
<evidence type="ECO:0000256" key="3">
    <source>
        <dbReference type="ARBA" id="ARBA00004804"/>
    </source>
</evidence>
<dbReference type="FunFam" id="3.20.20.210:FF:000001">
    <property type="entry name" value="Uroporphyrinogen decarboxylase"/>
    <property type="match status" value="1"/>
</dbReference>
<comment type="pathway">
    <text evidence="3 13">Porphyrin-containing compound metabolism; protoporphyrin-IX biosynthesis; coproporphyrinogen-III from 5-aminolevulinate: step 4/4.</text>
</comment>
<evidence type="ECO:0000313" key="17">
    <source>
        <dbReference type="EMBL" id="CAF0811383.1"/>
    </source>
</evidence>
<evidence type="ECO:0000256" key="9">
    <source>
        <dbReference type="ARBA" id="ARBA00022793"/>
    </source>
</evidence>
<dbReference type="GO" id="GO:0005829">
    <property type="term" value="C:cytosol"/>
    <property type="evidence" value="ECO:0007669"/>
    <property type="project" value="TreeGrafter"/>
</dbReference>
<feature type="domain" description="Uroporphyrinogen decarboxylase (URO-D)" evidence="16">
    <location>
        <begin position="148"/>
        <end position="164"/>
    </location>
</feature>
<dbReference type="EMBL" id="CAJNOJ010000015">
    <property type="protein sequence ID" value="CAF0811383.1"/>
    <property type="molecule type" value="Genomic_DNA"/>
</dbReference>
<keyword evidence="9 13" id="KW-0210">Decarboxylase</keyword>
<keyword evidence="10 13" id="KW-0456">Lyase</keyword>
<reference evidence="18" key="1">
    <citation type="submission" date="2021-02" db="EMBL/GenBank/DDBJ databases">
        <authorList>
            <person name="Nowell W R."/>
        </authorList>
    </citation>
    <scope>NUCLEOTIDE SEQUENCE</scope>
</reference>
<evidence type="ECO:0000256" key="5">
    <source>
        <dbReference type="ARBA" id="ARBA00011738"/>
    </source>
</evidence>
<evidence type="ECO:0000256" key="12">
    <source>
        <dbReference type="ARBA" id="ARBA00048411"/>
    </source>
</evidence>
<evidence type="ECO:0000259" key="15">
    <source>
        <dbReference type="PROSITE" id="PS00906"/>
    </source>
</evidence>
<evidence type="ECO:0000256" key="1">
    <source>
        <dbReference type="ARBA" id="ARBA00002448"/>
    </source>
</evidence>
<evidence type="ECO:0000256" key="7">
    <source>
        <dbReference type="ARBA" id="ARBA00014308"/>
    </source>
</evidence>
<feature type="domain" description="Uroporphyrinogen decarboxylase (URO-D)" evidence="15">
    <location>
        <begin position="27"/>
        <end position="36"/>
    </location>
</feature>
<dbReference type="InterPro" id="IPR000257">
    <property type="entry name" value="Uroporphyrinogen_deCOase"/>
</dbReference>
<evidence type="ECO:0000256" key="4">
    <source>
        <dbReference type="ARBA" id="ARBA00009935"/>
    </source>
</evidence>
<proteinExistence type="inferred from homology"/>
<evidence type="ECO:0000256" key="13">
    <source>
        <dbReference type="RuleBase" id="RU000554"/>
    </source>
</evidence>
<dbReference type="CDD" id="cd00717">
    <property type="entry name" value="URO-D"/>
    <property type="match status" value="1"/>
</dbReference>
<dbReference type="OrthoDB" id="339900at2759"/>
<dbReference type="Pfam" id="PF01208">
    <property type="entry name" value="URO-D"/>
    <property type="match status" value="1"/>
</dbReference>
<dbReference type="GO" id="GO:0004853">
    <property type="term" value="F:uroporphyrinogen decarboxylase activity"/>
    <property type="evidence" value="ECO:0007669"/>
    <property type="project" value="UniProtKB-EC"/>
</dbReference>
<keyword evidence="8" id="KW-0963">Cytoplasm</keyword>
<dbReference type="EC" id="4.1.1.37" evidence="6 13"/>
<dbReference type="InterPro" id="IPR006361">
    <property type="entry name" value="Uroporphyrinogen_deCO2ase_HemE"/>
</dbReference>
<evidence type="ECO:0000256" key="8">
    <source>
        <dbReference type="ARBA" id="ARBA00022490"/>
    </source>
</evidence>
<comment type="similarity">
    <text evidence="4 14">Belongs to the uroporphyrinogen decarboxylase family.</text>
</comment>
<comment type="catalytic activity">
    <reaction evidence="12">
        <text>uroporphyrinogen III + 4 H(+) = coproporphyrinogen III + 4 CO2</text>
        <dbReference type="Rhea" id="RHEA:19865"/>
        <dbReference type="ChEBI" id="CHEBI:15378"/>
        <dbReference type="ChEBI" id="CHEBI:16526"/>
        <dbReference type="ChEBI" id="CHEBI:57308"/>
        <dbReference type="ChEBI" id="CHEBI:57309"/>
        <dbReference type="EC" id="4.1.1.37"/>
    </reaction>
    <physiologicalReaction direction="left-to-right" evidence="12">
        <dbReference type="Rhea" id="RHEA:19866"/>
    </physiologicalReaction>
</comment>
<comment type="function">
    <text evidence="1">Catalyzes the decarboxylation of four acetate groups of uroporphyrinogen-III to yield coproporphyrinogen-III.</text>
</comment>
<dbReference type="PROSITE" id="PS00906">
    <property type="entry name" value="UROD_1"/>
    <property type="match status" value="1"/>
</dbReference>
<keyword evidence="11 13" id="KW-0627">Porphyrin biosynthesis</keyword>
<dbReference type="PANTHER" id="PTHR21091">
    <property type="entry name" value="METHYLTETRAHYDROFOLATE:HOMOCYSTEINE METHYLTRANSFERASE RELATED"/>
    <property type="match status" value="1"/>
</dbReference>
<dbReference type="EMBL" id="CAJNOR010001951">
    <property type="protein sequence ID" value="CAF1224972.1"/>
    <property type="molecule type" value="Genomic_DNA"/>
</dbReference>
<comment type="caution">
    <text evidence="18">The sequence shown here is derived from an EMBL/GenBank/DDBJ whole genome shotgun (WGS) entry which is preliminary data.</text>
</comment>
<dbReference type="Proteomes" id="UP000663852">
    <property type="component" value="Unassembled WGS sequence"/>
</dbReference>
<organism evidence="18 19">
    <name type="scientific">Adineta ricciae</name>
    <name type="common">Rotifer</name>
    <dbReference type="NCBI Taxonomy" id="249248"/>
    <lineage>
        <taxon>Eukaryota</taxon>
        <taxon>Metazoa</taxon>
        <taxon>Spiralia</taxon>
        <taxon>Gnathifera</taxon>
        <taxon>Rotifera</taxon>
        <taxon>Eurotatoria</taxon>
        <taxon>Bdelloidea</taxon>
        <taxon>Adinetida</taxon>
        <taxon>Adinetidae</taxon>
        <taxon>Adineta</taxon>
    </lineage>
</organism>
<keyword evidence="19" id="KW-1185">Reference proteome</keyword>
<gene>
    <name evidence="17" type="ORF">EDS130_LOCUS5368</name>
    <name evidence="18" type="ORF">XAT740_LOCUS24914</name>
</gene>
<dbReference type="Gene3D" id="3.20.20.210">
    <property type="match status" value="1"/>
</dbReference>
<dbReference type="AlphaFoldDB" id="A0A814Y6P5"/>
<dbReference type="PANTHER" id="PTHR21091:SF169">
    <property type="entry name" value="UROPORPHYRINOGEN DECARBOXYLASE"/>
    <property type="match status" value="1"/>
</dbReference>
<dbReference type="HAMAP" id="MF_00218">
    <property type="entry name" value="URO_D"/>
    <property type="match status" value="1"/>
</dbReference>
<evidence type="ECO:0000259" key="16">
    <source>
        <dbReference type="PROSITE" id="PS00907"/>
    </source>
</evidence>
<evidence type="ECO:0000256" key="6">
    <source>
        <dbReference type="ARBA" id="ARBA00012288"/>
    </source>
</evidence>
<comment type="subcellular location">
    <subcellularLocation>
        <location evidence="2">Cytoplasm</location>
    </subcellularLocation>
</comment>
<comment type="subunit">
    <text evidence="5">Homodimer.</text>
</comment>
<dbReference type="UniPathway" id="UPA00251">
    <property type="reaction ID" value="UER00321"/>
</dbReference>
<dbReference type="SUPFAM" id="SSF51726">
    <property type="entry name" value="UROD/MetE-like"/>
    <property type="match status" value="1"/>
</dbReference>
<dbReference type="GO" id="GO:0006782">
    <property type="term" value="P:protoporphyrinogen IX biosynthetic process"/>
    <property type="evidence" value="ECO:0007669"/>
    <property type="project" value="UniProtKB-UniPathway"/>
</dbReference>
<evidence type="ECO:0000313" key="18">
    <source>
        <dbReference type="EMBL" id="CAF1224972.1"/>
    </source>
</evidence>
<protein>
    <recommendedName>
        <fullName evidence="7 13">Uroporphyrinogen decarboxylase</fullName>
        <ecNumber evidence="6 13">4.1.1.37</ecNumber>
    </recommendedName>
</protein>
<evidence type="ECO:0000256" key="14">
    <source>
        <dbReference type="RuleBase" id="RU004169"/>
    </source>
</evidence>
<dbReference type="PROSITE" id="PS00907">
    <property type="entry name" value="UROD_2"/>
    <property type="match status" value="1"/>
</dbReference>
<dbReference type="NCBIfam" id="TIGR01464">
    <property type="entry name" value="hemE"/>
    <property type="match status" value="1"/>
</dbReference>
<evidence type="ECO:0000313" key="19">
    <source>
        <dbReference type="Proteomes" id="UP000663828"/>
    </source>
</evidence>
<name>A0A814Y6P5_ADIRI</name>
<dbReference type="Proteomes" id="UP000663828">
    <property type="component" value="Unassembled WGS sequence"/>
</dbReference>
<evidence type="ECO:0000256" key="10">
    <source>
        <dbReference type="ARBA" id="ARBA00023239"/>
    </source>
</evidence>